<evidence type="ECO:0000313" key="2">
    <source>
        <dbReference type="EMBL" id="KAI8579652.1"/>
    </source>
</evidence>
<evidence type="ECO:0000313" key="3">
    <source>
        <dbReference type="Proteomes" id="UP001206595"/>
    </source>
</evidence>
<keyword evidence="3" id="KW-1185">Reference proteome</keyword>
<protein>
    <recommendedName>
        <fullName evidence="4">Secreted protein</fullName>
    </recommendedName>
</protein>
<reference evidence="2" key="1">
    <citation type="submission" date="2021-06" db="EMBL/GenBank/DDBJ databases">
        <authorList>
            <consortium name="DOE Joint Genome Institute"/>
            <person name="Mondo S.J."/>
            <person name="Amses K.R."/>
            <person name="Simmons D.R."/>
            <person name="Longcore J.E."/>
            <person name="Seto K."/>
            <person name="Alves G.H."/>
            <person name="Bonds A.E."/>
            <person name="Quandt C.A."/>
            <person name="Davis W.J."/>
            <person name="Chang Y."/>
            <person name="Letcher P.M."/>
            <person name="Powell M.J."/>
            <person name="Kuo A."/>
            <person name="Labutti K."/>
            <person name="Pangilinan J."/>
            <person name="Andreopoulos W."/>
            <person name="Tritt A."/>
            <person name="Riley R."/>
            <person name="Hundley H."/>
            <person name="Johnson J."/>
            <person name="Lipzen A."/>
            <person name="Barry K."/>
            <person name="Berbee M.L."/>
            <person name="Buchler N.E."/>
            <person name="Grigoriev I.V."/>
            <person name="Spatafora J.W."/>
            <person name="Stajich J.E."/>
            <person name="James T.Y."/>
        </authorList>
    </citation>
    <scope>NUCLEOTIDE SEQUENCE</scope>
    <source>
        <strain evidence="2">AG</strain>
    </source>
</reference>
<dbReference type="EMBL" id="MU620918">
    <property type="protein sequence ID" value="KAI8579652.1"/>
    <property type="molecule type" value="Genomic_DNA"/>
</dbReference>
<dbReference type="GeneID" id="75914342"/>
<dbReference type="RefSeq" id="XP_051444656.1">
    <property type="nucleotide sequence ID" value="XM_051588997.1"/>
</dbReference>
<dbReference type="AlphaFoldDB" id="A0AAD5EA54"/>
<accession>A0AAD5EA54</accession>
<feature type="chain" id="PRO_5042179407" description="Secreted protein" evidence="1">
    <location>
        <begin position="20"/>
        <end position="126"/>
    </location>
</feature>
<gene>
    <name evidence="2" type="ORF">K450DRAFT_240828</name>
</gene>
<reference evidence="2" key="2">
    <citation type="journal article" date="2022" name="Proc. Natl. Acad. Sci. U.S.A.">
        <title>Diploid-dominant life cycles characterize the early evolution of Fungi.</title>
        <authorList>
            <person name="Amses K.R."/>
            <person name="Simmons D.R."/>
            <person name="Longcore J.E."/>
            <person name="Mondo S.J."/>
            <person name="Seto K."/>
            <person name="Jeronimo G.H."/>
            <person name="Bonds A.E."/>
            <person name="Quandt C.A."/>
            <person name="Davis W.J."/>
            <person name="Chang Y."/>
            <person name="Federici B.A."/>
            <person name="Kuo A."/>
            <person name="LaButti K."/>
            <person name="Pangilinan J."/>
            <person name="Andreopoulos W."/>
            <person name="Tritt A."/>
            <person name="Riley R."/>
            <person name="Hundley H."/>
            <person name="Johnson J."/>
            <person name="Lipzen A."/>
            <person name="Barry K."/>
            <person name="Lang B.F."/>
            <person name="Cuomo C.A."/>
            <person name="Buchler N.E."/>
            <person name="Grigoriev I.V."/>
            <person name="Spatafora J.W."/>
            <person name="Stajich J.E."/>
            <person name="James T.Y."/>
        </authorList>
    </citation>
    <scope>NUCLEOTIDE SEQUENCE</scope>
    <source>
        <strain evidence="2">AG</strain>
    </source>
</reference>
<feature type="signal peptide" evidence="1">
    <location>
        <begin position="1"/>
        <end position="19"/>
    </location>
</feature>
<keyword evidence="1" id="KW-0732">Signal</keyword>
<comment type="caution">
    <text evidence="2">The sequence shown here is derived from an EMBL/GenBank/DDBJ whole genome shotgun (WGS) entry which is preliminary data.</text>
</comment>
<dbReference type="Proteomes" id="UP001206595">
    <property type="component" value="Unassembled WGS sequence"/>
</dbReference>
<evidence type="ECO:0008006" key="4">
    <source>
        <dbReference type="Google" id="ProtNLM"/>
    </source>
</evidence>
<name>A0AAD5EA54_UMBRA</name>
<sequence length="126" mass="14666">MFTSYHLVAIVLIWSFILADRMHEDATVLTLFVSGQSNLLDAHETIFVMVLYGLCDLCFEWFQISWKNGGCHIWHTPRPPNVRPASYKLQYAYRHVSGAGMITYCSQYRFIFFMTCPLETQALIFL</sequence>
<proteinExistence type="predicted"/>
<organism evidence="2 3">
    <name type="scientific">Umbelopsis ramanniana AG</name>
    <dbReference type="NCBI Taxonomy" id="1314678"/>
    <lineage>
        <taxon>Eukaryota</taxon>
        <taxon>Fungi</taxon>
        <taxon>Fungi incertae sedis</taxon>
        <taxon>Mucoromycota</taxon>
        <taxon>Mucoromycotina</taxon>
        <taxon>Umbelopsidomycetes</taxon>
        <taxon>Umbelopsidales</taxon>
        <taxon>Umbelopsidaceae</taxon>
        <taxon>Umbelopsis</taxon>
    </lineage>
</organism>
<evidence type="ECO:0000256" key="1">
    <source>
        <dbReference type="SAM" id="SignalP"/>
    </source>
</evidence>